<comment type="caution">
    <text evidence="9">The sequence shown here is derived from an EMBL/GenBank/DDBJ whole genome shotgun (WGS) entry which is preliminary data.</text>
</comment>
<feature type="transmembrane region" description="Helical" evidence="7">
    <location>
        <begin position="241"/>
        <end position="269"/>
    </location>
</feature>
<evidence type="ECO:0000256" key="4">
    <source>
        <dbReference type="ARBA" id="ARBA00023136"/>
    </source>
</evidence>
<feature type="domain" description="Rhodopsin" evidence="8">
    <location>
        <begin position="24"/>
        <end position="268"/>
    </location>
</feature>
<feature type="transmembrane region" description="Helical" evidence="7">
    <location>
        <begin position="40"/>
        <end position="63"/>
    </location>
</feature>
<feature type="transmembrane region" description="Helical" evidence="7">
    <location>
        <begin position="6"/>
        <end position="28"/>
    </location>
</feature>
<comment type="similarity">
    <text evidence="5">Belongs to the SAT4 family.</text>
</comment>
<feature type="transmembrane region" description="Helical" evidence="7">
    <location>
        <begin position="169"/>
        <end position="193"/>
    </location>
</feature>
<dbReference type="AlphaFoldDB" id="A0A4S9T543"/>
<evidence type="ECO:0000256" key="7">
    <source>
        <dbReference type="SAM" id="Phobius"/>
    </source>
</evidence>
<comment type="subcellular location">
    <subcellularLocation>
        <location evidence="1">Membrane</location>
        <topology evidence="1">Multi-pass membrane protein</topology>
    </subcellularLocation>
</comment>
<feature type="transmembrane region" description="Helical" evidence="7">
    <location>
        <begin position="123"/>
        <end position="149"/>
    </location>
</feature>
<dbReference type="GO" id="GO:0016020">
    <property type="term" value="C:membrane"/>
    <property type="evidence" value="ECO:0007669"/>
    <property type="project" value="UniProtKB-SubCell"/>
</dbReference>
<sequence length="412" mass="45939">MDSGSLIVSSVWVLTGFSCITVIARMAMKILRLRGLALEDLLMFVSMGLAVVYGISTTLLYRIDYGRQPQGSVAYDTPQFVEILYISHAIGFLAPLFSRISFCLYMLRIISTVFAFRKRTLQLFVALQVVVNVTITILIFTQCGSFQTLWEHGMQRNAPSCIRNGTLEILALVAVTFNAITDLYLTILPAVVVWNIQFMTARAKLGLFATLGLSFFATIASICKIYYVYALYTHKTTLYIIGRLSIVMGVEVNVVIIAASIPIIAPLFLRKCSRNSIPLESILPTYEVQIEGASKSTLLQLATRFWHSPTGNRSLIRHDSGSRTTFSREGLDEDSMKTAHGQHLEISKTVCVAVRVLKQEQRAKLERESVPQSLLERGPTQDSDAALPLQAWDELPTPQFMSETNVSPFESE</sequence>
<dbReference type="PANTHER" id="PTHR33048:SF155">
    <property type="entry name" value="INTEGRAL MEMBRANE PROTEIN"/>
    <property type="match status" value="1"/>
</dbReference>
<organism evidence="9 10">
    <name type="scientific">Aureobasidium pullulans</name>
    <name type="common">Black yeast</name>
    <name type="synonym">Pullularia pullulans</name>
    <dbReference type="NCBI Taxonomy" id="5580"/>
    <lineage>
        <taxon>Eukaryota</taxon>
        <taxon>Fungi</taxon>
        <taxon>Dikarya</taxon>
        <taxon>Ascomycota</taxon>
        <taxon>Pezizomycotina</taxon>
        <taxon>Dothideomycetes</taxon>
        <taxon>Dothideomycetidae</taxon>
        <taxon>Dothideales</taxon>
        <taxon>Saccotheciaceae</taxon>
        <taxon>Aureobasidium</taxon>
    </lineage>
</organism>
<evidence type="ECO:0000256" key="6">
    <source>
        <dbReference type="SAM" id="MobiDB-lite"/>
    </source>
</evidence>
<evidence type="ECO:0000313" key="9">
    <source>
        <dbReference type="EMBL" id="THV68593.1"/>
    </source>
</evidence>
<feature type="region of interest" description="Disordered" evidence="6">
    <location>
        <begin position="367"/>
        <end position="412"/>
    </location>
</feature>
<keyword evidence="2 7" id="KW-0812">Transmembrane</keyword>
<accession>A0A4S9T543</accession>
<dbReference type="Pfam" id="PF20684">
    <property type="entry name" value="Fung_rhodopsin"/>
    <property type="match status" value="1"/>
</dbReference>
<keyword evidence="4 7" id="KW-0472">Membrane</keyword>
<evidence type="ECO:0000313" key="10">
    <source>
        <dbReference type="Proteomes" id="UP000304951"/>
    </source>
</evidence>
<evidence type="ECO:0000256" key="3">
    <source>
        <dbReference type="ARBA" id="ARBA00022989"/>
    </source>
</evidence>
<dbReference type="InterPro" id="IPR049326">
    <property type="entry name" value="Rhodopsin_dom_fungi"/>
</dbReference>
<evidence type="ECO:0000259" key="8">
    <source>
        <dbReference type="Pfam" id="PF20684"/>
    </source>
</evidence>
<evidence type="ECO:0000256" key="5">
    <source>
        <dbReference type="ARBA" id="ARBA00038359"/>
    </source>
</evidence>
<dbReference type="InterPro" id="IPR052337">
    <property type="entry name" value="SAT4-like"/>
</dbReference>
<dbReference type="PANTHER" id="PTHR33048">
    <property type="entry name" value="PTH11-LIKE INTEGRAL MEMBRANE PROTEIN (AFU_ORTHOLOGUE AFUA_5G11245)"/>
    <property type="match status" value="1"/>
</dbReference>
<feature type="transmembrane region" description="Helical" evidence="7">
    <location>
        <begin position="83"/>
        <end position="102"/>
    </location>
</feature>
<keyword evidence="3 7" id="KW-1133">Transmembrane helix</keyword>
<evidence type="ECO:0000256" key="1">
    <source>
        <dbReference type="ARBA" id="ARBA00004141"/>
    </source>
</evidence>
<evidence type="ECO:0000256" key="2">
    <source>
        <dbReference type="ARBA" id="ARBA00022692"/>
    </source>
</evidence>
<reference evidence="9 10" key="1">
    <citation type="submission" date="2018-10" db="EMBL/GenBank/DDBJ databases">
        <title>Fifty Aureobasidium pullulans genomes reveal a recombining polyextremotolerant generalist.</title>
        <authorList>
            <person name="Gostincar C."/>
            <person name="Turk M."/>
            <person name="Zajc J."/>
            <person name="Gunde-Cimerman N."/>
        </authorList>
    </citation>
    <scope>NUCLEOTIDE SEQUENCE [LARGE SCALE GENOMIC DNA]</scope>
    <source>
        <strain evidence="9 10">EXF-11900</strain>
    </source>
</reference>
<protein>
    <recommendedName>
        <fullName evidence="8">Rhodopsin domain-containing protein</fullName>
    </recommendedName>
</protein>
<feature type="compositionally biased region" description="Polar residues" evidence="6">
    <location>
        <begin position="399"/>
        <end position="412"/>
    </location>
</feature>
<dbReference type="EMBL" id="QZAF01000309">
    <property type="protein sequence ID" value="THV68593.1"/>
    <property type="molecule type" value="Genomic_DNA"/>
</dbReference>
<dbReference type="Proteomes" id="UP000304951">
    <property type="component" value="Unassembled WGS sequence"/>
</dbReference>
<name>A0A4S9T543_AURPU</name>
<feature type="transmembrane region" description="Helical" evidence="7">
    <location>
        <begin position="205"/>
        <end position="229"/>
    </location>
</feature>
<gene>
    <name evidence="9" type="ORF">D6D28_06560</name>
</gene>
<proteinExistence type="inferred from homology"/>